<comment type="caution">
    <text evidence="3">The sequence shown here is derived from an EMBL/GenBank/DDBJ whole genome shotgun (WGS) entry which is preliminary data.</text>
</comment>
<keyword evidence="1" id="KW-0175">Coiled coil</keyword>
<dbReference type="EMBL" id="BFEA01000358">
    <property type="protein sequence ID" value="GBG80854.1"/>
    <property type="molecule type" value="Genomic_DNA"/>
</dbReference>
<feature type="coiled-coil region" evidence="1">
    <location>
        <begin position="13"/>
        <end position="61"/>
    </location>
</feature>
<feature type="compositionally biased region" description="Basic and acidic residues" evidence="2">
    <location>
        <begin position="159"/>
        <end position="168"/>
    </location>
</feature>
<dbReference type="Proteomes" id="UP000265515">
    <property type="component" value="Unassembled WGS sequence"/>
</dbReference>
<evidence type="ECO:0000313" key="3">
    <source>
        <dbReference type="EMBL" id="GBG80854.1"/>
    </source>
</evidence>
<dbReference type="Gramene" id="GBG80854">
    <property type="protein sequence ID" value="GBG80854"/>
    <property type="gene ID" value="CBR_g31409"/>
</dbReference>
<organism evidence="3 4">
    <name type="scientific">Chara braunii</name>
    <name type="common">Braun's stonewort</name>
    <dbReference type="NCBI Taxonomy" id="69332"/>
    <lineage>
        <taxon>Eukaryota</taxon>
        <taxon>Viridiplantae</taxon>
        <taxon>Streptophyta</taxon>
        <taxon>Charophyceae</taxon>
        <taxon>Charales</taxon>
        <taxon>Characeae</taxon>
        <taxon>Chara</taxon>
    </lineage>
</organism>
<accession>A0A388LEX0</accession>
<feature type="region of interest" description="Disordered" evidence="2">
    <location>
        <begin position="140"/>
        <end position="168"/>
    </location>
</feature>
<evidence type="ECO:0000256" key="2">
    <source>
        <dbReference type="SAM" id="MobiDB-lite"/>
    </source>
</evidence>
<dbReference type="AlphaFoldDB" id="A0A388LEX0"/>
<gene>
    <name evidence="3" type="ORF">CBR_g31409</name>
</gene>
<protein>
    <submittedName>
        <fullName evidence="3">Uncharacterized protein</fullName>
    </submittedName>
</protein>
<keyword evidence="4" id="KW-1185">Reference proteome</keyword>
<evidence type="ECO:0000313" key="4">
    <source>
        <dbReference type="Proteomes" id="UP000265515"/>
    </source>
</evidence>
<reference evidence="3 4" key="1">
    <citation type="journal article" date="2018" name="Cell">
        <title>The Chara Genome: Secondary Complexity and Implications for Plant Terrestrialization.</title>
        <authorList>
            <person name="Nishiyama T."/>
            <person name="Sakayama H."/>
            <person name="Vries J.D."/>
            <person name="Buschmann H."/>
            <person name="Saint-Marcoux D."/>
            <person name="Ullrich K.K."/>
            <person name="Haas F.B."/>
            <person name="Vanderstraeten L."/>
            <person name="Becker D."/>
            <person name="Lang D."/>
            <person name="Vosolsobe S."/>
            <person name="Rombauts S."/>
            <person name="Wilhelmsson P.K.I."/>
            <person name="Janitza P."/>
            <person name="Kern R."/>
            <person name="Heyl A."/>
            <person name="Rumpler F."/>
            <person name="Villalobos L.I.A.C."/>
            <person name="Clay J.M."/>
            <person name="Skokan R."/>
            <person name="Toyoda A."/>
            <person name="Suzuki Y."/>
            <person name="Kagoshima H."/>
            <person name="Schijlen E."/>
            <person name="Tajeshwar N."/>
            <person name="Catarino B."/>
            <person name="Hetherington A.J."/>
            <person name="Saltykova A."/>
            <person name="Bonnot C."/>
            <person name="Breuninger H."/>
            <person name="Symeonidi A."/>
            <person name="Radhakrishnan G.V."/>
            <person name="Van Nieuwerburgh F."/>
            <person name="Deforce D."/>
            <person name="Chang C."/>
            <person name="Karol K.G."/>
            <person name="Hedrich R."/>
            <person name="Ulvskov P."/>
            <person name="Glockner G."/>
            <person name="Delwiche C.F."/>
            <person name="Petrasek J."/>
            <person name="Van de Peer Y."/>
            <person name="Friml J."/>
            <person name="Beilby M."/>
            <person name="Dolan L."/>
            <person name="Kohara Y."/>
            <person name="Sugano S."/>
            <person name="Fujiyama A."/>
            <person name="Delaux P.-M."/>
            <person name="Quint M."/>
            <person name="TheiBen G."/>
            <person name="Hagemann M."/>
            <person name="Harholt J."/>
            <person name="Dunand C."/>
            <person name="Zachgo S."/>
            <person name="Langdale J."/>
            <person name="Maumus F."/>
            <person name="Straeten D.V.D."/>
            <person name="Gould S.B."/>
            <person name="Rensing S.A."/>
        </authorList>
    </citation>
    <scope>NUCLEOTIDE SEQUENCE [LARGE SCALE GENOMIC DNA]</scope>
    <source>
        <strain evidence="3 4">S276</strain>
    </source>
</reference>
<evidence type="ECO:0000256" key="1">
    <source>
        <dbReference type="SAM" id="Coils"/>
    </source>
</evidence>
<name>A0A388LEX0_CHABU</name>
<proteinExistence type="predicted"/>
<sequence>MENTDSLIRNYFLQVAKERRERVEREREIERSRLEEEAERAKELKRALREEQRLQREEERDARLMRIIRGEMRKEREEEIERYELRGGRSSKTTGRADANNEEKERLRRMIALKTLGMEETEDEELLALRRQAAKLDRLEKRKRGPDIAVGDSPPMTTPEKRSNTELSEEAKARIESIKGEQAKEVATSSTPSKIYLSLKHIMASCGPGGREKFEKEYQDFYDALTIEELKEACRHEKVAYGKWELAIKRLITRRSVVAYDPSNIPLPVTPRTTTRTNKGVAIKEEARPVSSESDQSFSDDDSE</sequence>
<feature type="region of interest" description="Disordered" evidence="2">
    <location>
        <begin position="266"/>
        <end position="304"/>
    </location>
</feature>